<gene>
    <name evidence="4" type="ORF">GBA65_01945</name>
</gene>
<dbReference type="InterPro" id="IPR000572">
    <property type="entry name" value="OxRdtase_Mopterin-bd_dom"/>
</dbReference>
<keyword evidence="1" id="KW-0812">Transmembrane</keyword>
<dbReference type="GO" id="GO:0006790">
    <property type="term" value="P:sulfur compound metabolic process"/>
    <property type="evidence" value="ECO:0007669"/>
    <property type="project" value="TreeGrafter"/>
</dbReference>
<dbReference type="Gene3D" id="3.90.420.10">
    <property type="entry name" value="Oxidoreductase, molybdopterin-binding domain"/>
    <property type="match status" value="1"/>
</dbReference>
<name>A0A6G8PSK9_9ACTN</name>
<feature type="transmembrane region" description="Helical" evidence="1">
    <location>
        <begin position="197"/>
        <end position="215"/>
    </location>
</feature>
<dbReference type="Proteomes" id="UP000502706">
    <property type="component" value="Chromosome"/>
</dbReference>
<dbReference type="GO" id="GO:0020037">
    <property type="term" value="F:heme binding"/>
    <property type="evidence" value="ECO:0007669"/>
    <property type="project" value="TreeGrafter"/>
</dbReference>
<dbReference type="GO" id="GO:0030151">
    <property type="term" value="F:molybdenum ion binding"/>
    <property type="evidence" value="ECO:0007669"/>
    <property type="project" value="InterPro"/>
</dbReference>
<dbReference type="InterPro" id="IPR014756">
    <property type="entry name" value="Ig_E-set"/>
</dbReference>
<evidence type="ECO:0000259" key="2">
    <source>
        <dbReference type="Pfam" id="PF00174"/>
    </source>
</evidence>
<dbReference type="GO" id="GO:0043546">
    <property type="term" value="F:molybdopterin cofactor binding"/>
    <property type="evidence" value="ECO:0007669"/>
    <property type="project" value="TreeGrafter"/>
</dbReference>
<dbReference type="SUPFAM" id="SSF56524">
    <property type="entry name" value="Oxidoreductase molybdopterin-binding domain"/>
    <property type="match status" value="1"/>
</dbReference>
<evidence type="ECO:0000313" key="5">
    <source>
        <dbReference type="Proteomes" id="UP000502706"/>
    </source>
</evidence>
<dbReference type="RefSeq" id="WP_166395150.1">
    <property type="nucleotide sequence ID" value="NZ_CP045121.1"/>
</dbReference>
<sequence length="528" mass="57245">MIRERLFRTIFAGLLTGLVAALLMTLVMALLRYSLGFASTFEMFGDRFAPLLPVDLFLRLQGILGGYDQMKGLGVGSVIAGQIIVGCTGGALYALVVERDPARRRAPGITRRGILFVALVVGLAWLGTLALLRPVLDTNFRGSPPGPASVMTVLALLFSFVVFGLTLVLVYRAITRSESSDEGASAPAGGRLIGRRAFLAGVAGLGFALVSGELFRRLFDRATFSYDGLTYGGPGLQAITPNDQFYVVTKNVVDPLVERSAWRLGVTGLVDDPKTYTFEQIASMPSVEQETTLSCISNPVGGELMSNAMWKGVPLRDLIEASSPREGVVEVVLHAVDGYTDTFSFEKALDPTTLVAYEMNGEPLPDRHGYPARILVPGLFGEKNVKWVTRIELVDHDAKGFYETQGWGPNFVQPTRSRFDAPDFARPLRAGQTVGLLGIAYGGDRGVSKVEVSTDDGRSWREARIDHQGSKLAWSVWSHDWRPEGPGEYRLVVRATDGEGELQTSEVRRVGSGMGATGLHKVTARVEA</sequence>
<keyword evidence="5" id="KW-1185">Reference proteome</keyword>
<feature type="domain" description="Moybdenum cofactor oxidoreductase dimerisation" evidence="3">
    <location>
        <begin position="432"/>
        <end position="524"/>
    </location>
</feature>
<dbReference type="EMBL" id="CP045121">
    <property type="protein sequence ID" value="QIN77469.1"/>
    <property type="molecule type" value="Genomic_DNA"/>
</dbReference>
<dbReference type="AlphaFoldDB" id="A0A6G8PSK9"/>
<dbReference type="PANTHER" id="PTHR19372">
    <property type="entry name" value="SULFITE REDUCTASE"/>
    <property type="match status" value="1"/>
</dbReference>
<dbReference type="Gene3D" id="2.60.40.650">
    <property type="match status" value="1"/>
</dbReference>
<accession>A0A6G8PSK9</accession>
<dbReference type="GO" id="GO:0008482">
    <property type="term" value="F:sulfite oxidase activity"/>
    <property type="evidence" value="ECO:0007669"/>
    <property type="project" value="TreeGrafter"/>
</dbReference>
<dbReference type="SUPFAM" id="SSF81296">
    <property type="entry name" value="E set domains"/>
    <property type="match status" value="1"/>
</dbReference>
<keyword evidence="1" id="KW-1133">Transmembrane helix</keyword>
<dbReference type="InterPro" id="IPR005066">
    <property type="entry name" value="MoCF_OxRdtse_dimer"/>
</dbReference>
<keyword evidence="1" id="KW-0472">Membrane</keyword>
<feature type="domain" description="Oxidoreductase molybdopterin-binding" evidence="2">
    <location>
        <begin position="255"/>
        <end position="402"/>
    </location>
</feature>
<feature type="transmembrane region" description="Helical" evidence="1">
    <location>
        <begin position="148"/>
        <end position="171"/>
    </location>
</feature>
<reference evidence="4 5" key="1">
    <citation type="submission" date="2019-10" db="EMBL/GenBank/DDBJ databases">
        <title>Rubrobacter sp nov SCSIO 52915 isolated from a deep-sea sediment in the South China Sea.</title>
        <authorList>
            <person name="Chen R.W."/>
        </authorList>
    </citation>
    <scope>NUCLEOTIDE SEQUENCE [LARGE SCALE GENOMIC DNA]</scope>
    <source>
        <strain evidence="4 5">SCSIO 52915</strain>
    </source>
</reference>
<dbReference type="KEGG" id="rmar:GBA65_01945"/>
<organism evidence="4 5">
    <name type="scientific">Rubrobacter marinus</name>
    <dbReference type="NCBI Taxonomy" id="2653852"/>
    <lineage>
        <taxon>Bacteria</taxon>
        <taxon>Bacillati</taxon>
        <taxon>Actinomycetota</taxon>
        <taxon>Rubrobacteria</taxon>
        <taxon>Rubrobacterales</taxon>
        <taxon>Rubrobacteraceae</taxon>
        <taxon>Rubrobacter</taxon>
    </lineage>
</organism>
<feature type="transmembrane region" description="Helical" evidence="1">
    <location>
        <begin position="115"/>
        <end position="136"/>
    </location>
</feature>
<proteinExistence type="predicted"/>
<evidence type="ECO:0000256" key="1">
    <source>
        <dbReference type="SAM" id="Phobius"/>
    </source>
</evidence>
<protein>
    <submittedName>
        <fullName evidence="4">Molybdopterin-dependent oxidoreductase</fullName>
    </submittedName>
</protein>
<evidence type="ECO:0000259" key="3">
    <source>
        <dbReference type="Pfam" id="PF03404"/>
    </source>
</evidence>
<dbReference type="PANTHER" id="PTHR19372:SF7">
    <property type="entry name" value="SULFITE OXIDASE, MITOCHONDRIAL"/>
    <property type="match status" value="1"/>
</dbReference>
<dbReference type="Pfam" id="PF00174">
    <property type="entry name" value="Oxidored_molyb"/>
    <property type="match status" value="1"/>
</dbReference>
<feature type="transmembrane region" description="Helical" evidence="1">
    <location>
        <begin position="12"/>
        <end position="35"/>
    </location>
</feature>
<dbReference type="InterPro" id="IPR036374">
    <property type="entry name" value="OxRdtase_Mopterin-bd_sf"/>
</dbReference>
<dbReference type="Pfam" id="PF03404">
    <property type="entry name" value="Mo-co_dimer"/>
    <property type="match status" value="1"/>
</dbReference>
<feature type="transmembrane region" description="Helical" evidence="1">
    <location>
        <begin position="73"/>
        <end position="95"/>
    </location>
</feature>
<evidence type="ECO:0000313" key="4">
    <source>
        <dbReference type="EMBL" id="QIN77469.1"/>
    </source>
</evidence>